<name>A0A3M7QGP0_BRAPC</name>
<dbReference type="EMBL" id="REGN01006305">
    <property type="protein sequence ID" value="RNA10108.1"/>
    <property type="molecule type" value="Genomic_DNA"/>
</dbReference>
<protein>
    <submittedName>
        <fullName evidence="1">Uncharacterized protein</fullName>
    </submittedName>
</protein>
<reference evidence="1 2" key="1">
    <citation type="journal article" date="2018" name="Sci. Rep.">
        <title>Genomic signatures of local adaptation to the degree of environmental predictability in rotifers.</title>
        <authorList>
            <person name="Franch-Gras L."/>
            <person name="Hahn C."/>
            <person name="Garcia-Roger E.M."/>
            <person name="Carmona M.J."/>
            <person name="Serra M."/>
            <person name="Gomez A."/>
        </authorList>
    </citation>
    <scope>NUCLEOTIDE SEQUENCE [LARGE SCALE GENOMIC DNA]</scope>
    <source>
        <strain evidence="1">HYR1</strain>
    </source>
</reference>
<comment type="caution">
    <text evidence="1">The sequence shown here is derived from an EMBL/GenBank/DDBJ whole genome shotgun (WGS) entry which is preliminary data.</text>
</comment>
<dbReference type="AlphaFoldDB" id="A0A3M7QGP0"/>
<dbReference type="Proteomes" id="UP000276133">
    <property type="component" value="Unassembled WGS sequence"/>
</dbReference>
<keyword evidence="2" id="KW-1185">Reference proteome</keyword>
<accession>A0A3M7QGP0</accession>
<organism evidence="1 2">
    <name type="scientific">Brachionus plicatilis</name>
    <name type="common">Marine rotifer</name>
    <name type="synonym">Brachionus muelleri</name>
    <dbReference type="NCBI Taxonomy" id="10195"/>
    <lineage>
        <taxon>Eukaryota</taxon>
        <taxon>Metazoa</taxon>
        <taxon>Spiralia</taxon>
        <taxon>Gnathifera</taxon>
        <taxon>Rotifera</taxon>
        <taxon>Eurotatoria</taxon>
        <taxon>Monogononta</taxon>
        <taxon>Pseudotrocha</taxon>
        <taxon>Ploima</taxon>
        <taxon>Brachionidae</taxon>
        <taxon>Brachionus</taxon>
    </lineage>
</organism>
<evidence type="ECO:0000313" key="2">
    <source>
        <dbReference type="Proteomes" id="UP000276133"/>
    </source>
</evidence>
<sequence length="71" mass="8196">MTFIYFGGPLAPCNSTFLGCDNANVFTFYLGLKVYFLSRLCETELPVLISVYTEKMQEIRKNLTLHIPRKK</sequence>
<gene>
    <name evidence="1" type="ORF">BpHYR1_042160</name>
</gene>
<evidence type="ECO:0000313" key="1">
    <source>
        <dbReference type="EMBL" id="RNA10108.1"/>
    </source>
</evidence>
<proteinExistence type="predicted"/>